<dbReference type="HOGENOM" id="CLU_1776496_0_0_7"/>
<feature type="chain" id="PRO_5003188400" description="Lipoprotein" evidence="2">
    <location>
        <begin position="19"/>
        <end position="179"/>
    </location>
</feature>
<organism evidence="3 4">
    <name type="scientific">Sulfuricurvum kujiense (strain ATCC BAA-921 / DSM 16994 / JCM 11577 / YK-1)</name>
    <dbReference type="NCBI Taxonomy" id="709032"/>
    <lineage>
        <taxon>Bacteria</taxon>
        <taxon>Pseudomonadati</taxon>
        <taxon>Campylobacterota</taxon>
        <taxon>Epsilonproteobacteria</taxon>
        <taxon>Campylobacterales</taxon>
        <taxon>Sulfurimonadaceae</taxon>
        <taxon>Sulfuricurvum</taxon>
    </lineage>
</organism>
<feature type="signal peptide" evidence="2">
    <location>
        <begin position="1"/>
        <end position="18"/>
    </location>
</feature>
<dbReference type="EMBL" id="CP002355">
    <property type="protein sequence ID" value="ADR32958.1"/>
    <property type="molecule type" value="Genomic_DNA"/>
</dbReference>
<evidence type="ECO:0000313" key="3">
    <source>
        <dbReference type="EMBL" id="ADR32958.1"/>
    </source>
</evidence>
<dbReference type="eggNOG" id="ENOG5031AU1">
    <property type="taxonomic scope" value="Bacteria"/>
</dbReference>
<dbReference type="AlphaFoldDB" id="E4TYI1"/>
<proteinExistence type="predicted"/>
<evidence type="ECO:0000313" key="4">
    <source>
        <dbReference type="Proteomes" id="UP000008721"/>
    </source>
</evidence>
<evidence type="ECO:0008006" key="5">
    <source>
        <dbReference type="Google" id="ProtNLM"/>
    </source>
</evidence>
<keyword evidence="4" id="KW-1185">Reference proteome</keyword>
<dbReference type="Proteomes" id="UP000008721">
    <property type="component" value="Chromosome"/>
</dbReference>
<dbReference type="PROSITE" id="PS51257">
    <property type="entry name" value="PROKAR_LIPOPROTEIN"/>
    <property type="match status" value="1"/>
</dbReference>
<evidence type="ECO:0000256" key="2">
    <source>
        <dbReference type="SAM" id="SignalP"/>
    </source>
</evidence>
<accession>E4TYI1</accession>
<keyword evidence="2" id="KW-0732">Signal</keyword>
<protein>
    <recommendedName>
        <fullName evidence="5">Lipoprotein</fullName>
    </recommendedName>
</protein>
<dbReference type="RefSeq" id="WP_013459155.1">
    <property type="nucleotide sequence ID" value="NC_014762.1"/>
</dbReference>
<feature type="region of interest" description="Disordered" evidence="1">
    <location>
        <begin position="156"/>
        <end position="179"/>
    </location>
</feature>
<sequence length="179" mass="19597">MRHSLSLSIALLILSGCAANHMGVTPSQNTNLQAVSPSTTAASEGGIMQRSLDIWLKEEWNPMMANEPTVNTKQQSDGTVITTKTEPTKMSVTTQTSDGKTVQKMTNATQITTTMKAPDGTVTTKTEVVPLDEDNTPFTLQKYADKWKSYLEKKEKMNEGKPKEPSHIEKINGMPVIGK</sequence>
<feature type="compositionally biased region" description="Basic and acidic residues" evidence="1">
    <location>
        <begin position="156"/>
        <end position="170"/>
    </location>
</feature>
<dbReference type="OrthoDB" id="5334387at2"/>
<reference evidence="3 4" key="1">
    <citation type="journal article" date="2012" name="Stand. Genomic Sci.">
        <title>Complete genome sequence of the sulfur compounds oxidizing chemolithoautotroph Sulfuricurvum kujiense type strain (YK-1(T)).</title>
        <authorList>
            <person name="Han C."/>
            <person name="Kotsyurbenko O."/>
            <person name="Chertkov O."/>
            <person name="Held B."/>
            <person name="Lapidus A."/>
            <person name="Nolan M."/>
            <person name="Lucas S."/>
            <person name="Hammon N."/>
            <person name="Deshpande S."/>
            <person name="Cheng J.F."/>
            <person name="Tapia R."/>
            <person name="Goodwin L.A."/>
            <person name="Pitluck S."/>
            <person name="Liolios K."/>
            <person name="Pagani I."/>
            <person name="Ivanova N."/>
            <person name="Mavromatis K."/>
            <person name="Mikhailova N."/>
            <person name="Pati A."/>
            <person name="Chen A."/>
            <person name="Palaniappan K."/>
            <person name="Land M."/>
            <person name="Hauser L."/>
            <person name="Chang Y.J."/>
            <person name="Jeffries C.D."/>
            <person name="Brambilla E.M."/>
            <person name="Rohde M."/>
            <person name="Spring S."/>
            <person name="Sikorski J."/>
            <person name="Goker M."/>
            <person name="Woyke T."/>
            <person name="Bristow J."/>
            <person name="Eisen J.A."/>
            <person name="Markowitz V."/>
            <person name="Hugenholtz P."/>
            <person name="Kyrpides N.C."/>
            <person name="Klenk H.P."/>
            <person name="Detter J.C."/>
        </authorList>
    </citation>
    <scope>NUCLEOTIDE SEQUENCE [LARGE SCALE GENOMIC DNA]</scope>
    <source>
        <strain evidence="4">ATCC BAA-921 / DSM 16994 / JCM 11577 / YK-1</strain>
    </source>
</reference>
<gene>
    <name evidence="3" type="ordered locus">Sulku_0291</name>
</gene>
<dbReference type="KEGG" id="sku:Sulku_0291"/>
<name>E4TYI1_SULKY</name>
<evidence type="ECO:0000256" key="1">
    <source>
        <dbReference type="SAM" id="MobiDB-lite"/>
    </source>
</evidence>